<keyword evidence="5 7" id="KW-1133">Transmembrane helix</keyword>
<dbReference type="PANTHER" id="PTHR22950">
    <property type="entry name" value="AMINO ACID TRANSPORTER"/>
    <property type="match status" value="1"/>
</dbReference>
<feature type="transmembrane region" description="Helical" evidence="7">
    <location>
        <begin position="260"/>
        <end position="284"/>
    </location>
</feature>
<dbReference type="GO" id="GO:0005774">
    <property type="term" value="C:vacuolar membrane"/>
    <property type="evidence" value="ECO:0007669"/>
    <property type="project" value="TreeGrafter"/>
</dbReference>
<organism evidence="9 10">
    <name type="scientific">Cannabis sativa</name>
    <name type="common">Hemp</name>
    <name type="synonym">Marijuana</name>
    <dbReference type="NCBI Taxonomy" id="3483"/>
    <lineage>
        <taxon>Eukaryota</taxon>
        <taxon>Viridiplantae</taxon>
        <taxon>Streptophyta</taxon>
        <taxon>Embryophyta</taxon>
        <taxon>Tracheophyta</taxon>
        <taxon>Spermatophyta</taxon>
        <taxon>Magnoliopsida</taxon>
        <taxon>eudicotyledons</taxon>
        <taxon>Gunneridae</taxon>
        <taxon>Pentapetalae</taxon>
        <taxon>rosids</taxon>
        <taxon>fabids</taxon>
        <taxon>Rosales</taxon>
        <taxon>Cannabaceae</taxon>
        <taxon>Cannabis</taxon>
    </lineage>
</organism>
<feature type="transmembrane region" description="Helical" evidence="7">
    <location>
        <begin position="185"/>
        <end position="206"/>
    </location>
</feature>
<evidence type="ECO:0000256" key="2">
    <source>
        <dbReference type="ARBA" id="ARBA00022448"/>
    </source>
</evidence>
<proteinExistence type="predicted"/>
<protein>
    <recommendedName>
        <fullName evidence="8">Amino acid transporter transmembrane domain-containing protein</fullName>
    </recommendedName>
</protein>
<comment type="subcellular location">
    <subcellularLocation>
        <location evidence="1">Membrane</location>
        <topology evidence="1">Multi-pass membrane protein</topology>
    </subcellularLocation>
</comment>
<keyword evidence="10" id="KW-1185">Reference proteome</keyword>
<dbReference type="PANTHER" id="PTHR22950:SF705">
    <property type="entry name" value="AMINO ACID TRANSPORTER AVT1I-LIKE"/>
    <property type="match status" value="1"/>
</dbReference>
<dbReference type="AlphaFoldDB" id="A0A7J6H638"/>
<comment type="caution">
    <text evidence="9">The sequence shown here is derived from an EMBL/GenBank/DDBJ whole genome shotgun (WGS) entry which is preliminary data.</text>
</comment>
<evidence type="ECO:0000256" key="3">
    <source>
        <dbReference type="ARBA" id="ARBA00022692"/>
    </source>
</evidence>
<keyword evidence="4" id="KW-0029">Amino-acid transport</keyword>
<dbReference type="EMBL" id="JAATIQ010000062">
    <property type="protein sequence ID" value="KAF4390756.1"/>
    <property type="molecule type" value="Genomic_DNA"/>
</dbReference>
<evidence type="ECO:0000256" key="7">
    <source>
        <dbReference type="SAM" id="Phobius"/>
    </source>
</evidence>
<dbReference type="Pfam" id="PF01490">
    <property type="entry name" value="Aa_trans"/>
    <property type="match status" value="1"/>
</dbReference>
<name>A0A7J6H638_CANSA</name>
<feature type="transmembrane region" description="Helical" evidence="7">
    <location>
        <begin position="226"/>
        <end position="248"/>
    </location>
</feature>
<evidence type="ECO:0000256" key="4">
    <source>
        <dbReference type="ARBA" id="ARBA00022970"/>
    </source>
</evidence>
<evidence type="ECO:0000313" key="10">
    <source>
        <dbReference type="Proteomes" id="UP000583929"/>
    </source>
</evidence>
<feature type="transmembrane region" description="Helical" evidence="7">
    <location>
        <begin position="369"/>
        <end position="390"/>
    </location>
</feature>
<dbReference type="InterPro" id="IPR013057">
    <property type="entry name" value="AA_transpt_TM"/>
</dbReference>
<sequence length="452" mass="49473">METDQRDEFRLTLPLMCEDNNKKEYDCTKIEEDESNHSPTSTSFFKTCFNGLNALSGVGILSVPYALATGGWLSLILFFAIATGAFYSGLLIKRCMDFDSNIRSYPDIGEKAFGNKGRMIVSIAMYTELYLVSAGFLILEGDNLYNMFPNDGFEIAGLTIGGKQCFVLIVALVILPTVWLDNLSLLSYVSASGVLASAIILFSIVWTGAFDGVGFRQKGELVNWSGIPTALSLYAFCYCAHPVFPTLYTSMKNKHQFSNVLLLCFIICTIGYASIAVFGYLMFGSGVQSQITLDLPIGKLSSKIAIYTTLVNPIAKYALMVTPIIEAVKNGFPCYLNKRVFGIIIGTALVISSVIVALVVPFFASLMSLVGAILSVTASIVMPCLCYLKISGIYRTFNHEMVVLVVMIFMGIVVTIIGTYSSVLDILSKSNVAANLRMLFPTGRGFYLFHNF</sequence>
<feature type="transmembrane region" description="Helical" evidence="7">
    <location>
        <begin position="71"/>
        <end position="92"/>
    </location>
</feature>
<keyword evidence="3 7" id="KW-0812">Transmembrane</keyword>
<dbReference type="GO" id="GO:0015179">
    <property type="term" value="F:L-amino acid transmembrane transporter activity"/>
    <property type="evidence" value="ECO:0007669"/>
    <property type="project" value="TreeGrafter"/>
</dbReference>
<feature type="domain" description="Amino acid transporter transmembrane" evidence="8">
    <location>
        <begin position="41"/>
        <end position="422"/>
    </location>
</feature>
<keyword evidence="6 7" id="KW-0472">Membrane</keyword>
<evidence type="ECO:0000256" key="6">
    <source>
        <dbReference type="ARBA" id="ARBA00023136"/>
    </source>
</evidence>
<evidence type="ECO:0000256" key="1">
    <source>
        <dbReference type="ARBA" id="ARBA00004141"/>
    </source>
</evidence>
<feature type="transmembrane region" description="Helical" evidence="7">
    <location>
        <begin position="119"/>
        <end position="139"/>
    </location>
</feature>
<evidence type="ECO:0000256" key="5">
    <source>
        <dbReference type="ARBA" id="ARBA00022989"/>
    </source>
</evidence>
<feature type="transmembrane region" description="Helical" evidence="7">
    <location>
        <begin position="340"/>
        <end position="363"/>
    </location>
</feature>
<reference evidence="9 10" key="1">
    <citation type="journal article" date="2020" name="bioRxiv">
        <title>Sequence and annotation of 42 cannabis genomes reveals extensive copy number variation in cannabinoid synthesis and pathogen resistance genes.</title>
        <authorList>
            <person name="Mckernan K.J."/>
            <person name="Helbert Y."/>
            <person name="Kane L.T."/>
            <person name="Ebling H."/>
            <person name="Zhang L."/>
            <person name="Liu B."/>
            <person name="Eaton Z."/>
            <person name="Mclaughlin S."/>
            <person name="Kingan S."/>
            <person name="Baybayan P."/>
            <person name="Concepcion G."/>
            <person name="Jordan M."/>
            <person name="Riva A."/>
            <person name="Barbazuk W."/>
            <person name="Harkins T."/>
        </authorList>
    </citation>
    <scope>NUCLEOTIDE SEQUENCE [LARGE SCALE GENOMIC DNA]</scope>
    <source>
        <strain evidence="10">cv. Jamaican Lion 4</strain>
        <tissue evidence="9">Leaf</tissue>
    </source>
</reference>
<feature type="transmembrane region" description="Helical" evidence="7">
    <location>
        <begin position="155"/>
        <end position="178"/>
    </location>
</feature>
<feature type="transmembrane region" description="Helical" evidence="7">
    <location>
        <begin position="304"/>
        <end position="328"/>
    </location>
</feature>
<gene>
    <name evidence="9" type="ORF">G4B88_015646</name>
</gene>
<dbReference type="Proteomes" id="UP000583929">
    <property type="component" value="Unassembled WGS sequence"/>
</dbReference>
<accession>A0A7J6H638</accession>
<evidence type="ECO:0000259" key="8">
    <source>
        <dbReference type="Pfam" id="PF01490"/>
    </source>
</evidence>
<keyword evidence="2" id="KW-0813">Transport</keyword>
<feature type="transmembrane region" description="Helical" evidence="7">
    <location>
        <begin position="402"/>
        <end position="423"/>
    </location>
</feature>
<evidence type="ECO:0000313" key="9">
    <source>
        <dbReference type="EMBL" id="KAF4390756.1"/>
    </source>
</evidence>